<dbReference type="EMBL" id="JAGGKX010000016">
    <property type="protein sequence ID" value="MBP1970689.1"/>
    <property type="molecule type" value="Genomic_DNA"/>
</dbReference>
<protein>
    <submittedName>
        <fullName evidence="2">Nucleic acid-binding Zn-ribbon protein</fullName>
    </submittedName>
</protein>
<dbReference type="RefSeq" id="WP_264917215.1">
    <property type="nucleotide sequence ID" value="NZ_CP110224.1"/>
</dbReference>
<evidence type="ECO:0000313" key="3">
    <source>
        <dbReference type="Proteomes" id="UP001519345"/>
    </source>
</evidence>
<feature type="coiled-coil region" evidence="1">
    <location>
        <begin position="27"/>
        <end position="61"/>
    </location>
</feature>
<evidence type="ECO:0000256" key="1">
    <source>
        <dbReference type="SAM" id="Coils"/>
    </source>
</evidence>
<keyword evidence="1" id="KW-0175">Coiled coil</keyword>
<accession>A0ABS4IKZ9</accession>
<keyword evidence="3" id="KW-1185">Reference proteome</keyword>
<name>A0ABS4IKZ9_9BACI</name>
<comment type="caution">
    <text evidence="2">The sequence shown here is derived from an EMBL/GenBank/DDBJ whole genome shotgun (WGS) entry which is preliminary data.</text>
</comment>
<organism evidence="2 3">
    <name type="scientific">Virgibacillus natechei</name>
    <dbReference type="NCBI Taxonomy" id="1216297"/>
    <lineage>
        <taxon>Bacteria</taxon>
        <taxon>Bacillati</taxon>
        <taxon>Bacillota</taxon>
        <taxon>Bacilli</taxon>
        <taxon>Bacillales</taxon>
        <taxon>Bacillaceae</taxon>
        <taxon>Virgibacillus</taxon>
    </lineage>
</organism>
<gene>
    <name evidence="2" type="ORF">J2Z83_002825</name>
</gene>
<dbReference type="Proteomes" id="UP001519345">
    <property type="component" value="Unassembled WGS sequence"/>
</dbReference>
<sequence>MKEILNALKSYSGDMDKKMDQMKVDLENRMDERFDRIDERLDKLETKFDSLRVEFTETQETVDFLSTKNVQHEKKLRNVYGQQS</sequence>
<reference evidence="2 3" key="1">
    <citation type="submission" date="2021-03" db="EMBL/GenBank/DDBJ databases">
        <title>Genomic Encyclopedia of Type Strains, Phase IV (KMG-IV): sequencing the most valuable type-strain genomes for metagenomic binning, comparative biology and taxonomic classification.</title>
        <authorList>
            <person name="Goeker M."/>
        </authorList>
    </citation>
    <scope>NUCLEOTIDE SEQUENCE [LARGE SCALE GENOMIC DNA]</scope>
    <source>
        <strain evidence="2 3">DSM 25609</strain>
    </source>
</reference>
<proteinExistence type="predicted"/>
<dbReference type="Gene3D" id="1.20.5.170">
    <property type="match status" value="1"/>
</dbReference>
<evidence type="ECO:0000313" key="2">
    <source>
        <dbReference type="EMBL" id="MBP1970689.1"/>
    </source>
</evidence>